<sequence length="804" mass="87910">MEIKISDELNAIINFAREEAMRTGSYGISPDHLFLGILRHGNNVACEIIRALDTDLEELKSYIDRHVFTNEHIPFSEIDHVTFSRGSQNILSITILEATRLNCSEASSQHLLLALLRNTGSYGQGYLRDAGIDYGRVITYMADNGLIGREDNDGNDGNEGEPTDEDNAKPQENRQSLLETFGTDLTKAAAEDRLDPVVGREEEMARVVEILCRRKKNNPMLVGPAGAGKSAVVEGIAARIAAGDIPADMAGKRIISLDMASVVAGTKFRGDFEKRIKSIIGELKNSPDIILFIDEFHTVVGAGGTSGSLDAANMLKPALARGEIRCIGATTYDEFKKIIEKDGALDRRFQKVAVEPTDKVRTKMILAGLKEKYENFHKVVYTSEAIEACVDLSDRYIADRCLPDKAIDAMDEAGAKVKLAAGKKAGRNSSGRRDGEIPQVTAEDIAAIISSATGIPAGRVAESEGHRLLKMKDRLRNRIIGQDDAIDIVTRAIIRNRSGIMSPDRPVGTFLFCGPTGVGKTQLAKSLAELLFDSPENFIRIDMSEYMEKFSVSRLTGAPPGYVGYDEGGQLSEKVRRKPYSVVLLDEIEKAHPDIFNLLLQILDEGRLTDSSGRTVSFRNTILVMTSNVGSRDIDEFGRSIGFTQSEAGTRAHIGTLLDKAIRRVFPPEFVNRIDEIVHFNPLTKADIDKIIDIEIRDLGKRVSAEGYRLNVTAAAKRLVSAAGFDRKFGARPLKRAVRKYIEDPVSEIIISERAAGITGNGSDIIRIGMSSDRTGTSATVIFSASGESDVNDLKVHVLDHAGK</sequence>
<dbReference type="InterPro" id="IPR036628">
    <property type="entry name" value="Clp_N_dom_sf"/>
</dbReference>
<dbReference type="PANTHER" id="PTHR11638:SF18">
    <property type="entry name" value="HEAT SHOCK PROTEIN 104"/>
    <property type="match status" value="1"/>
</dbReference>
<dbReference type="Gene3D" id="3.40.50.300">
    <property type="entry name" value="P-loop containing nucleotide triphosphate hydrolases"/>
    <property type="match status" value="2"/>
</dbReference>
<evidence type="ECO:0000256" key="3">
    <source>
        <dbReference type="ARBA" id="ARBA00022840"/>
    </source>
</evidence>
<dbReference type="InterPro" id="IPR050130">
    <property type="entry name" value="ClpA_ClpB"/>
</dbReference>
<evidence type="ECO:0000256" key="2">
    <source>
        <dbReference type="ARBA" id="ARBA00022741"/>
    </source>
</evidence>
<dbReference type="Pfam" id="PF02861">
    <property type="entry name" value="Clp_N"/>
    <property type="match status" value="1"/>
</dbReference>
<comment type="similarity">
    <text evidence="5">Belongs to the ClpA/ClpB family.</text>
</comment>
<dbReference type="InterPro" id="IPR019489">
    <property type="entry name" value="Clp_ATPase_C"/>
</dbReference>
<dbReference type="SUPFAM" id="SSF81923">
    <property type="entry name" value="Double Clp-N motif"/>
    <property type="match status" value="1"/>
</dbReference>
<dbReference type="PRINTS" id="PR00300">
    <property type="entry name" value="CLPPROTEASEA"/>
</dbReference>
<evidence type="ECO:0000259" key="7">
    <source>
        <dbReference type="SMART" id="SM00382"/>
    </source>
</evidence>
<dbReference type="InterPro" id="IPR003959">
    <property type="entry name" value="ATPase_AAA_core"/>
</dbReference>
<evidence type="ECO:0000256" key="1">
    <source>
        <dbReference type="ARBA" id="ARBA00022737"/>
    </source>
</evidence>
<keyword evidence="4 5" id="KW-0143">Chaperone</keyword>
<dbReference type="PROSITE" id="PS00870">
    <property type="entry name" value="CLPAB_1"/>
    <property type="match status" value="1"/>
</dbReference>
<dbReference type="FunFam" id="3.40.50.300:FF:000010">
    <property type="entry name" value="Chaperone clpB 1, putative"/>
    <property type="match status" value="1"/>
</dbReference>
<dbReference type="EMBL" id="JADIMJ010000109">
    <property type="protein sequence ID" value="MBO8454488.1"/>
    <property type="molecule type" value="Genomic_DNA"/>
</dbReference>
<dbReference type="GO" id="GO:0008233">
    <property type="term" value="F:peptidase activity"/>
    <property type="evidence" value="ECO:0007669"/>
    <property type="project" value="UniProtKB-KW"/>
</dbReference>
<dbReference type="Gene3D" id="1.10.1780.10">
    <property type="entry name" value="Clp, N-terminal domain"/>
    <property type="match status" value="1"/>
</dbReference>
<dbReference type="SMART" id="SM01086">
    <property type="entry name" value="ClpB_D2-small"/>
    <property type="match status" value="1"/>
</dbReference>
<dbReference type="CDD" id="cd00009">
    <property type="entry name" value="AAA"/>
    <property type="match status" value="1"/>
</dbReference>
<dbReference type="InterPro" id="IPR001270">
    <property type="entry name" value="ClpA/B"/>
</dbReference>
<keyword evidence="2 5" id="KW-0547">Nucleotide-binding</keyword>
<feature type="domain" description="Clp ATPase C-terminal" evidence="8">
    <location>
        <begin position="683"/>
        <end position="766"/>
    </location>
</feature>
<keyword evidence="1" id="KW-0677">Repeat</keyword>
<reference evidence="9" key="1">
    <citation type="submission" date="2020-10" db="EMBL/GenBank/DDBJ databases">
        <authorList>
            <person name="Gilroy R."/>
        </authorList>
    </citation>
    <scope>NUCLEOTIDE SEQUENCE</scope>
    <source>
        <strain evidence="9">F1-3629</strain>
    </source>
</reference>
<gene>
    <name evidence="9" type="ORF">IAC07_07200</name>
</gene>
<dbReference type="GO" id="GO:0034605">
    <property type="term" value="P:cellular response to heat"/>
    <property type="evidence" value="ECO:0007669"/>
    <property type="project" value="TreeGrafter"/>
</dbReference>
<organism evidence="9 10">
    <name type="scientific">Candidatus Cryptobacteroides gallistercoris</name>
    <dbReference type="NCBI Taxonomy" id="2840765"/>
    <lineage>
        <taxon>Bacteria</taxon>
        <taxon>Pseudomonadati</taxon>
        <taxon>Bacteroidota</taxon>
        <taxon>Bacteroidia</taxon>
        <taxon>Bacteroidales</taxon>
        <taxon>Candidatus Cryptobacteroides</taxon>
    </lineage>
</organism>
<accession>A0A940DPB4</accession>
<dbReference type="SUPFAM" id="SSF52540">
    <property type="entry name" value="P-loop containing nucleoside triphosphate hydrolases"/>
    <property type="match status" value="2"/>
</dbReference>
<dbReference type="InterPro" id="IPR003593">
    <property type="entry name" value="AAA+_ATPase"/>
</dbReference>
<dbReference type="GO" id="GO:0005737">
    <property type="term" value="C:cytoplasm"/>
    <property type="evidence" value="ECO:0007669"/>
    <property type="project" value="TreeGrafter"/>
</dbReference>
<dbReference type="CDD" id="cd19499">
    <property type="entry name" value="RecA-like_ClpB_Hsp104-like"/>
    <property type="match status" value="1"/>
</dbReference>
<dbReference type="AlphaFoldDB" id="A0A940DPB4"/>
<dbReference type="PANTHER" id="PTHR11638">
    <property type="entry name" value="ATP-DEPENDENT CLP PROTEASE"/>
    <property type="match status" value="1"/>
</dbReference>
<protein>
    <submittedName>
        <fullName evidence="9">ATP-dependent Clp protease ATP-binding subunit</fullName>
    </submittedName>
</protein>
<dbReference type="Pfam" id="PF00004">
    <property type="entry name" value="AAA"/>
    <property type="match status" value="1"/>
</dbReference>
<evidence type="ECO:0000259" key="8">
    <source>
        <dbReference type="SMART" id="SM01086"/>
    </source>
</evidence>
<reference evidence="9" key="2">
    <citation type="journal article" date="2021" name="PeerJ">
        <title>Extensive microbial diversity within the chicken gut microbiome revealed by metagenomics and culture.</title>
        <authorList>
            <person name="Gilroy R."/>
            <person name="Ravi A."/>
            <person name="Getino M."/>
            <person name="Pursley I."/>
            <person name="Horton D.L."/>
            <person name="Alikhan N.F."/>
            <person name="Baker D."/>
            <person name="Gharbi K."/>
            <person name="Hall N."/>
            <person name="Watson M."/>
            <person name="Adriaenssens E.M."/>
            <person name="Foster-Nyarko E."/>
            <person name="Jarju S."/>
            <person name="Secka A."/>
            <person name="Antonio M."/>
            <person name="Oren A."/>
            <person name="Chaudhuri R.R."/>
            <person name="La Ragione R."/>
            <person name="Hildebrand F."/>
            <person name="Pallen M.J."/>
        </authorList>
    </citation>
    <scope>NUCLEOTIDE SEQUENCE</scope>
    <source>
        <strain evidence="9">F1-3629</strain>
    </source>
</reference>
<name>A0A940DPB4_9BACT</name>
<dbReference type="InterPro" id="IPR027417">
    <property type="entry name" value="P-loop_NTPase"/>
</dbReference>
<dbReference type="InterPro" id="IPR028299">
    <property type="entry name" value="ClpA/B_CS2"/>
</dbReference>
<feature type="region of interest" description="Disordered" evidence="6">
    <location>
        <begin position="148"/>
        <end position="171"/>
    </location>
</feature>
<keyword evidence="3 5" id="KW-0067">ATP-binding</keyword>
<feature type="compositionally biased region" description="Acidic residues" evidence="6">
    <location>
        <begin position="153"/>
        <end position="165"/>
    </location>
</feature>
<dbReference type="GO" id="GO:0016887">
    <property type="term" value="F:ATP hydrolysis activity"/>
    <property type="evidence" value="ECO:0007669"/>
    <property type="project" value="InterPro"/>
</dbReference>
<evidence type="ECO:0000313" key="10">
    <source>
        <dbReference type="Proteomes" id="UP000771749"/>
    </source>
</evidence>
<feature type="domain" description="AAA+ ATPase" evidence="7">
    <location>
        <begin position="215"/>
        <end position="359"/>
    </location>
</feature>
<keyword evidence="9" id="KW-0645">Protease</keyword>
<dbReference type="FunFam" id="3.40.50.300:FF:000025">
    <property type="entry name" value="ATP-dependent Clp protease subunit"/>
    <property type="match status" value="1"/>
</dbReference>
<dbReference type="Pfam" id="PF17871">
    <property type="entry name" value="AAA_lid_9"/>
    <property type="match status" value="1"/>
</dbReference>
<dbReference type="SMART" id="SM00382">
    <property type="entry name" value="AAA"/>
    <property type="match status" value="2"/>
</dbReference>
<dbReference type="Gene3D" id="1.10.8.60">
    <property type="match status" value="2"/>
</dbReference>
<dbReference type="Pfam" id="PF10431">
    <property type="entry name" value="ClpB_D2-small"/>
    <property type="match status" value="1"/>
</dbReference>
<feature type="domain" description="AAA+ ATPase" evidence="7">
    <location>
        <begin position="506"/>
        <end position="676"/>
    </location>
</feature>
<evidence type="ECO:0000256" key="6">
    <source>
        <dbReference type="SAM" id="MobiDB-lite"/>
    </source>
</evidence>
<dbReference type="InterPro" id="IPR004176">
    <property type="entry name" value="Clp_R_N"/>
</dbReference>
<dbReference type="GO" id="GO:0006508">
    <property type="term" value="P:proteolysis"/>
    <property type="evidence" value="ECO:0007669"/>
    <property type="project" value="UniProtKB-KW"/>
</dbReference>
<comment type="caution">
    <text evidence="9">The sequence shown here is derived from an EMBL/GenBank/DDBJ whole genome shotgun (WGS) entry which is preliminary data.</text>
</comment>
<dbReference type="Proteomes" id="UP000771749">
    <property type="component" value="Unassembled WGS sequence"/>
</dbReference>
<dbReference type="GO" id="GO:0005524">
    <property type="term" value="F:ATP binding"/>
    <property type="evidence" value="ECO:0007669"/>
    <property type="project" value="UniProtKB-KW"/>
</dbReference>
<dbReference type="Pfam" id="PF07724">
    <property type="entry name" value="AAA_2"/>
    <property type="match status" value="1"/>
</dbReference>
<evidence type="ECO:0000313" key="9">
    <source>
        <dbReference type="EMBL" id="MBO8454488.1"/>
    </source>
</evidence>
<dbReference type="InterPro" id="IPR018368">
    <property type="entry name" value="ClpA/B_CS1"/>
</dbReference>
<evidence type="ECO:0000256" key="5">
    <source>
        <dbReference type="RuleBase" id="RU004432"/>
    </source>
</evidence>
<evidence type="ECO:0000256" key="4">
    <source>
        <dbReference type="ARBA" id="ARBA00023186"/>
    </source>
</evidence>
<keyword evidence="9" id="KW-0378">Hydrolase</keyword>
<dbReference type="PROSITE" id="PS00871">
    <property type="entry name" value="CLPAB_2"/>
    <property type="match status" value="1"/>
</dbReference>
<dbReference type="InterPro" id="IPR041546">
    <property type="entry name" value="ClpA/ClpB_AAA_lid"/>
</dbReference>
<proteinExistence type="inferred from homology"/>